<gene>
    <name evidence="1" type="ORF">VRU48_17695</name>
</gene>
<keyword evidence="2" id="KW-1185">Reference proteome</keyword>
<dbReference type="Pfam" id="PF13589">
    <property type="entry name" value="HATPase_c_3"/>
    <property type="match status" value="1"/>
</dbReference>
<proteinExistence type="predicted"/>
<reference evidence="1 2" key="1">
    <citation type="submission" date="2024-01" db="EMBL/GenBank/DDBJ databases">
        <title>Pedobacter sp. nov., isolated from fresh soil.</title>
        <authorList>
            <person name="Le N.T.T."/>
        </authorList>
    </citation>
    <scope>NUCLEOTIDE SEQUENCE [LARGE SCALE GENOMIC DNA]</scope>
    <source>
        <strain evidence="1 2">KR3-3</strain>
    </source>
</reference>
<dbReference type="Gene3D" id="3.30.565.10">
    <property type="entry name" value="Histidine kinase-like ATPase, C-terminal domain"/>
    <property type="match status" value="1"/>
</dbReference>
<keyword evidence="1" id="KW-0547">Nucleotide-binding</keyword>
<name>A0ABU7IBW3_9SPHI</name>
<evidence type="ECO:0000313" key="1">
    <source>
        <dbReference type="EMBL" id="MEE1946962.1"/>
    </source>
</evidence>
<accession>A0ABU7IBW3</accession>
<evidence type="ECO:0000313" key="2">
    <source>
        <dbReference type="Proteomes" id="UP001336835"/>
    </source>
</evidence>
<dbReference type="RefSeq" id="WP_330109249.1">
    <property type="nucleotide sequence ID" value="NZ_JAZDQT010000003.1"/>
</dbReference>
<comment type="caution">
    <text evidence="1">The sequence shown here is derived from an EMBL/GenBank/DDBJ whole genome shotgun (WGS) entry which is preliminary data.</text>
</comment>
<dbReference type="GO" id="GO:0005524">
    <property type="term" value="F:ATP binding"/>
    <property type="evidence" value="ECO:0007669"/>
    <property type="project" value="UniProtKB-KW"/>
</dbReference>
<organism evidence="1 2">
    <name type="scientific">Pedobacter albus</name>
    <dbReference type="NCBI Taxonomy" id="3113905"/>
    <lineage>
        <taxon>Bacteria</taxon>
        <taxon>Pseudomonadati</taxon>
        <taxon>Bacteroidota</taxon>
        <taxon>Sphingobacteriia</taxon>
        <taxon>Sphingobacteriales</taxon>
        <taxon>Sphingobacteriaceae</taxon>
        <taxon>Pedobacter</taxon>
    </lineage>
</organism>
<keyword evidence="1" id="KW-0067">ATP-binding</keyword>
<sequence length="534" mass="60575">MKEITSIPNASRTFDALRNLGYDLNASIADVVDNAITEKVAADSISITFSNPSKQKTVCRIQDNGCGMSHRELEEAMRLGTETTYEEKDLGKFGMGMKTASLSHCNILTVISKKRGSEICAYRWDIGHVRKKGWTLLELTKSEVQALLKKEMINLGESGTIVLWEDVFWLNEQLASYANDKHRNNFYYRLIENVKLHLGMVYHRFLDGSLGEKTAINLSVNDSKVEPWDPFCRGEANTKIVPLKSDTQIFRIQGYKSPVRIAAYVVPAKEAFSSEEAWKNAKGLLSWNDSQGYYIYRANRIIRFGGWHGTKAKDEHDKLARLSIDIDSELDELFRITVNKARVQFPQALFQHLKNVVNPVVVKKAKSAYNKSDDRLTVNNRFRRNDVSIAGISRDLMDENEIKTKNSSKDNKASVEVNNPTGTWLSNKVSEFLKYGNEKDYEIISDILEEDSLWKIICDDESKFKVIVNAAHPFYKKVYSTATNKNVTDAVDALIFSLAFAELYNKNDQNAGLLDTFKSVCSQALKRIVAHELI</sequence>
<protein>
    <submittedName>
        <fullName evidence="1">ATP-binding protein</fullName>
    </submittedName>
</protein>
<dbReference type="InterPro" id="IPR036890">
    <property type="entry name" value="HATPase_C_sf"/>
</dbReference>
<dbReference type="EMBL" id="JAZDQT010000003">
    <property type="protein sequence ID" value="MEE1946962.1"/>
    <property type="molecule type" value="Genomic_DNA"/>
</dbReference>
<dbReference type="Proteomes" id="UP001336835">
    <property type="component" value="Unassembled WGS sequence"/>
</dbReference>
<dbReference type="SUPFAM" id="SSF55874">
    <property type="entry name" value="ATPase domain of HSP90 chaperone/DNA topoisomerase II/histidine kinase"/>
    <property type="match status" value="1"/>
</dbReference>